<feature type="non-terminal residue" evidence="1">
    <location>
        <position position="120"/>
    </location>
</feature>
<dbReference type="SUPFAM" id="SSF51197">
    <property type="entry name" value="Clavaminate synthase-like"/>
    <property type="match status" value="1"/>
</dbReference>
<dbReference type="Pfam" id="PF05721">
    <property type="entry name" value="PhyH"/>
    <property type="match status" value="1"/>
</dbReference>
<sequence>VSRAIQSQFSKTGYAIEKGVFTDAEIETLENEFDQIVTQLKKSGENINARWGSDLTRHIEDSDSEVIHTHNIQSYSSIMLNMVQNETLLDLAESLVGPDIILHHTKLFCKPPKKGSAFPL</sequence>
<dbReference type="EMBL" id="UINC01118276">
    <property type="protein sequence ID" value="SVC91304.1"/>
    <property type="molecule type" value="Genomic_DNA"/>
</dbReference>
<dbReference type="InterPro" id="IPR008775">
    <property type="entry name" value="Phytyl_CoA_dOase-like"/>
</dbReference>
<evidence type="ECO:0000313" key="1">
    <source>
        <dbReference type="EMBL" id="SVC91304.1"/>
    </source>
</evidence>
<organism evidence="1">
    <name type="scientific">marine metagenome</name>
    <dbReference type="NCBI Taxonomy" id="408172"/>
    <lineage>
        <taxon>unclassified sequences</taxon>
        <taxon>metagenomes</taxon>
        <taxon>ecological metagenomes</taxon>
    </lineage>
</organism>
<name>A0A382R0P2_9ZZZZ</name>
<accession>A0A382R0P2</accession>
<dbReference type="AlphaFoldDB" id="A0A382R0P2"/>
<gene>
    <name evidence="1" type="ORF">METZ01_LOCUS344158</name>
</gene>
<proteinExistence type="predicted"/>
<feature type="non-terminal residue" evidence="1">
    <location>
        <position position="1"/>
    </location>
</feature>
<reference evidence="1" key="1">
    <citation type="submission" date="2018-05" db="EMBL/GenBank/DDBJ databases">
        <authorList>
            <person name="Lanie J.A."/>
            <person name="Ng W.-L."/>
            <person name="Kazmierczak K.M."/>
            <person name="Andrzejewski T.M."/>
            <person name="Davidsen T.M."/>
            <person name="Wayne K.J."/>
            <person name="Tettelin H."/>
            <person name="Glass J.I."/>
            <person name="Rusch D."/>
            <person name="Podicherti R."/>
            <person name="Tsui H.-C.T."/>
            <person name="Winkler M.E."/>
        </authorList>
    </citation>
    <scope>NUCLEOTIDE SEQUENCE</scope>
</reference>
<dbReference type="Gene3D" id="2.60.120.620">
    <property type="entry name" value="q2cbj1_9rhob like domain"/>
    <property type="match status" value="1"/>
</dbReference>
<protein>
    <submittedName>
        <fullName evidence="1">Uncharacterized protein</fullName>
    </submittedName>
</protein>